<dbReference type="Proteomes" id="UP001249851">
    <property type="component" value="Unassembled WGS sequence"/>
</dbReference>
<evidence type="ECO:0000256" key="1">
    <source>
        <dbReference type="SAM" id="MobiDB-lite"/>
    </source>
</evidence>
<protein>
    <recommendedName>
        <fullName evidence="2">C2H2-type domain-containing protein</fullName>
    </recommendedName>
</protein>
<evidence type="ECO:0000259" key="2">
    <source>
        <dbReference type="PROSITE" id="PS00028"/>
    </source>
</evidence>
<evidence type="ECO:0000313" key="4">
    <source>
        <dbReference type="Proteomes" id="UP001249851"/>
    </source>
</evidence>
<feature type="region of interest" description="Disordered" evidence="1">
    <location>
        <begin position="1"/>
        <end position="28"/>
    </location>
</feature>
<feature type="region of interest" description="Disordered" evidence="1">
    <location>
        <begin position="54"/>
        <end position="80"/>
    </location>
</feature>
<comment type="caution">
    <text evidence="3">The sequence shown here is derived from an EMBL/GenBank/DDBJ whole genome shotgun (WGS) entry which is preliminary data.</text>
</comment>
<sequence length="713" mass="78302">MSDHEDHTTAEHAPETSTDGGAQNMPPANAFVDMFKAATAPVLSQLTNLNENVSSMLLNGPNDSDEDCETASNDGPAKSADMDASLSALLASAGKDANNEAMPAEDLLKELAQDLTAVGKGDQSSDDVVFQSPSIEQVSSGDTDAVSTVSSQASCHSIPENEISTGIWSDAVQVQQEKRKVLNDTVQTLTDGQTSPILSTLKTTWDDISSTQPKYYQRKAKEMIMAVLSVISPGQEEKLWHAIDLAKQRSCDIGKGQTLVSEPVHRRRISTSQVQHFVDFISRPEMVQGVAFGTKTLKLDSGDSIIIPTVVQTMIPSRIIEQYQSYCTQNSFEPAGQRSLYRMIDVCAASLQGLDNTTAEGTDAVDNMNDLVDTLGNLGLRDQFTKLAHQGIKEAKRYLKTEFKGHVGREKICADHCTTYALNGPSEKKFERPCDTRHNVECQSCISLEKVMETISAVITRRIAGKLEVECFVHIFESCTQNSFAVASIIENLLAKIKREYPQVDSAFYRSDNAGCYHSGALLLSLHEIRHARESHLYDMTSLIHYQGRIFVTGKLPPWSPTSEMVIHDFGPKHQTGSISSSQPQRTEIFSCNEITCVLTFKSLEEAEAHMDTGKHVKASEYESVYDSAKKMWAERVTEVNLVSSGEVDSSVDTVQSEPSQSSAKKGWVLKSTKRGNRMGENVRSYLTKKFNEGVLGGPKADANQVVKEMKVL</sequence>
<feature type="compositionally biased region" description="Basic and acidic residues" evidence="1">
    <location>
        <begin position="1"/>
        <end position="14"/>
    </location>
</feature>
<keyword evidence="4" id="KW-1185">Reference proteome</keyword>
<name>A0AAD9PUJ9_ACRCE</name>
<organism evidence="3 4">
    <name type="scientific">Acropora cervicornis</name>
    <name type="common">Staghorn coral</name>
    <dbReference type="NCBI Taxonomy" id="6130"/>
    <lineage>
        <taxon>Eukaryota</taxon>
        <taxon>Metazoa</taxon>
        <taxon>Cnidaria</taxon>
        <taxon>Anthozoa</taxon>
        <taxon>Hexacorallia</taxon>
        <taxon>Scleractinia</taxon>
        <taxon>Astrocoeniina</taxon>
        <taxon>Acroporidae</taxon>
        <taxon>Acropora</taxon>
    </lineage>
</organism>
<feature type="domain" description="C2H2-type" evidence="2">
    <location>
        <begin position="592"/>
        <end position="616"/>
    </location>
</feature>
<gene>
    <name evidence="3" type="ORF">P5673_030169</name>
</gene>
<reference evidence="3" key="1">
    <citation type="journal article" date="2023" name="G3 (Bethesda)">
        <title>Whole genome assembly and annotation of the endangered Caribbean coral Acropora cervicornis.</title>
        <authorList>
            <person name="Selwyn J.D."/>
            <person name="Vollmer S.V."/>
        </authorList>
    </citation>
    <scope>NUCLEOTIDE SEQUENCE</scope>
    <source>
        <strain evidence="3">K2</strain>
    </source>
</reference>
<accession>A0AAD9PUJ9</accession>
<proteinExistence type="predicted"/>
<evidence type="ECO:0000313" key="3">
    <source>
        <dbReference type="EMBL" id="KAK2549345.1"/>
    </source>
</evidence>
<dbReference type="PANTHER" id="PTHR33845">
    <property type="entry name" value="C2H2-TYPE DOMAIN-CONTAINING PROTEIN"/>
    <property type="match status" value="1"/>
</dbReference>
<reference evidence="3" key="2">
    <citation type="journal article" date="2023" name="Science">
        <title>Genomic signatures of disease resistance in endangered staghorn corals.</title>
        <authorList>
            <person name="Vollmer S.V."/>
            <person name="Selwyn J.D."/>
            <person name="Despard B.A."/>
            <person name="Roesel C.L."/>
        </authorList>
    </citation>
    <scope>NUCLEOTIDE SEQUENCE</scope>
    <source>
        <strain evidence="3">K2</strain>
    </source>
</reference>
<dbReference type="EMBL" id="JARQWQ010000127">
    <property type="protein sequence ID" value="KAK2549345.1"/>
    <property type="molecule type" value="Genomic_DNA"/>
</dbReference>
<dbReference type="PROSITE" id="PS00028">
    <property type="entry name" value="ZINC_FINGER_C2H2_1"/>
    <property type="match status" value="1"/>
</dbReference>
<dbReference type="PANTHER" id="PTHR33845:SF1">
    <property type="entry name" value="C2H2-TYPE DOMAIN-CONTAINING PROTEIN"/>
    <property type="match status" value="1"/>
</dbReference>
<dbReference type="AlphaFoldDB" id="A0AAD9PUJ9"/>
<dbReference type="InterPro" id="IPR013087">
    <property type="entry name" value="Znf_C2H2_type"/>
</dbReference>